<evidence type="ECO:0000313" key="1">
    <source>
        <dbReference type="EMBL" id="MBW8192932.1"/>
    </source>
</evidence>
<evidence type="ECO:0000313" key="2">
    <source>
        <dbReference type="Proteomes" id="UP001166251"/>
    </source>
</evidence>
<protein>
    <recommendedName>
        <fullName evidence="3">Solute-binding protein family 3/N-terminal domain-containing protein</fullName>
    </recommendedName>
</protein>
<dbReference type="Proteomes" id="UP001166251">
    <property type="component" value="Unassembled WGS sequence"/>
</dbReference>
<comment type="caution">
    <text evidence="1">The sequence shown here is derived from an EMBL/GenBank/DDBJ whole genome shotgun (WGS) entry which is preliminary data.</text>
</comment>
<sequence length="310" mass="35764">MAKIFLRRKQGFIIKALLILLSIVFATCSFAEDVVKLSAPLTKGQKYVQYKRQVLERALELSTPEFGPYVIHVSDLQMKSRRALLAMQSGDMVNVASLAANKKWDQLATPIRVPVRGGMVSYRLLLVNKEDLFRFGKIHRAQELRELTAGTQDHWTVTTLLKADNFKHISANNFDGMFSMLSNRRLDYIPRAIYEIFEEYQALAAEKSSIVIEPSIAMFIPMVSYFYVTPTEKRLAQRLDLGMKRLANSGELKEIFTDYFGQDIVKANFEHRTIIEVQDNYFLSQLPYFTSNMLWSIDSFQTSKRSTRKR</sequence>
<keyword evidence="2" id="KW-1185">Reference proteome</keyword>
<dbReference type="SUPFAM" id="SSF53850">
    <property type="entry name" value="Periplasmic binding protein-like II"/>
    <property type="match status" value="1"/>
</dbReference>
<dbReference type="Gene3D" id="3.40.190.10">
    <property type="entry name" value="Periplasmic binding protein-like II"/>
    <property type="match status" value="1"/>
</dbReference>
<accession>A0ABS7EKP4</accession>
<proteinExistence type="predicted"/>
<dbReference type="EMBL" id="JAHZSS010000034">
    <property type="protein sequence ID" value="MBW8192932.1"/>
    <property type="molecule type" value="Genomic_DNA"/>
</dbReference>
<dbReference type="RefSeq" id="WP_220105553.1">
    <property type="nucleotide sequence ID" value="NZ_JAHZSS010000034.1"/>
</dbReference>
<gene>
    <name evidence="1" type="ORF">K0504_18005</name>
</gene>
<organism evidence="1 2">
    <name type="scientific">Neiella holothuriorum</name>
    <dbReference type="NCBI Taxonomy" id="2870530"/>
    <lineage>
        <taxon>Bacteria</taxon>
        <taxon>Pseudomonadati</taxon>
        <taxon>Pseudomonadota</taxon>
        <taxon>Gammaproteobacteria</taxon>
        <taxon>Alteromonadales</taxon>
        <taxon>Echinimonadaceae</taxon>
        <taxon>Neiella</taxon>
    </lineage>
</organism>
<name>A0ABS7EKP4_9GAMM</name>
<evidence type="ECO:0008006" key="3">
    <source>
        <dbReference type="Google" id="ProtNLM"/>
    </source>
</evidence>
<reference evidence="1" key="1">
    <citation type="submission" date="2021-07" db="EMBL/GenBank/DDBJ databases">
        <title>Neiella marina sp. nov., isolated from the intestinal content of sea cucumber Apostichopus japonicus.</title>
        <authorList>
            <person name="Bai X."/>
        </authorList>
    </citation>
    <scope>NUCLEOTIDE SEQUENCE</scope>
    <source>
        <strain evidence="1">126</strain>
    </source>
</reference>